<comment type="caution">
    <text evidence="1">The sequence shown here is derived from an EMBL/GenBank/DDBJ whole genome shotgun (WGS) entry which is preliminary data.</text>
</comment>
<proteinExistence type="predicted"/>
<reference evidence="1" key="1">
    <citation type="submission" date="2016-10" db="EMBL/GenBank/DDBJ databases">
        <title>Sequence of Gallionella enrichment culture.</title>
        <authorList>
            <person name="Poehlein A."/>
            <person name="Muehling M."/>
            <person name="Daniel R."/>
        </authorList>
    </citation>
    <scope>NUCLEOTIDE SEQUENCE</scope>
</reference>
<name>A0A1J5PSP1_9ZZZZ</name>
<accession>A0A1J5PSP1</accession>
<sequence>MSRSKVYSGRSKCAMPTLPLIWLSSSFMDSGLTLSVWPSALTVAARLAMRYLS</sequence>
<organism evidence="1">
    <name type="scientific">mine drainage metagenome</name>
    <dbReference type="NCBI Taxonomy" id="410659"/>
    <lineage>
        <taxon>unclassified sequences</taxon>
        <taxon>metagenomes</taxon>
        <taxon>ecological metagenomes</taxon>
    </lineage>
</organism>
<gene>
    <name evidence="1" type="ORF">GALL_476340</name>
</gene>
<dbReference type="AlphaFoldDB" id="A0A1J5PSP1"/>
<dbReference type="EMBL" id="MLJW01004047">
    <property type="protein sequence ID" value="OIQ70751.1"/>
    <property type="molecule type" value="Genomic_DNA"/>
</dbReference>
<protein>
    <submittedName>
        <fullName evidence="1">Uncharacterized protein</fullName>
    </submittedName>
</protein>
<evidence type="ECO:0000313" key="1">
    <source>
        <dbReference type="EMBL" id="OIQ70751.1"/>
    </source>
</evidence>